<name>A0A0J1B9S9_9TREE</name>
<evidence type="ECO:0000256" key="1">
    <source>
        <dbReference type="SAM" id="MobiDB-lite"/>
    </source>
</evidence>
<feature type="compositionally biased region" description="Basic and acidic residues" evidence="1">
    <location>
        <begin position="7"/>
        <end position="41"/>
    </location>
</feature>
<feature type="compositionally biased region" description="Acidic residues" evidence="1">
    <location>
        <begin position="243"/>
        <end position="264"/>
    </location>
</feature>
<sequence length="370" mass="39641">MAPTAKPSKETTRPKSSRQADAKAKADKAATEASKVKDKVAKKAASSKKAEKADKADKTDKADKVESKTRATRASKETKADKKSDKDKPAKATKEKATRSNTDKAESSKAKVKSKEKDAAAPKEKRTKAIRPPTAKAAGEDFIVSAQAIQIVVADLKFSAEPKVFNTRSHGWSASKHGKINGKDVMITVNITVKGSKKAAEAEIADEANVGDDAEDNLNGAAADEYAADDESDRNEPGNDVKEAEDDDLDEHDSMESGEPEMDGDALRIRATPSDSEADNKETSDEAEEEYEEDNRTPRCAPTQHFRSVSSNESNAPPSSASRAPTPVLIEAKTRTVKRSASAISKSSKKGATRKPSSRAAKKRRSASPE</sequence>
<organism evidence="2 3">
    <name type="scientific">Cutaneotrichosporon oleaginosum</name>
    <dbReference type="NCBI Taxonomy" id="879819"/>
    <lineage>
        <taxon>Eukaryota</taxon>
        <taxon>Fungi</taxon>
        <taxon>Dikarya</taxon>
        <taxon>Basidiomycota</taxon>
        <taxon>Agaricomycotina</taxon>
        <taxon>Tremellomycetes</taxon>
        <taxon>Trichosporonales</taxon>
        <taxon>Trichosporonaceae</taxon>
        <taxon>Cutaneotrichosporon</taxon>
    </lineage>
</organism>
<proteinExistence type="predicted"/>
<protein>
    <submittedName>
        <fullName evidence="2">Uncharacterized protein</fullName>
    </submittedName>
</protein>
<evidence type="ECO:0000313" key="2">
    <source>
        <dbReference type="EMBL" id="KLT44614.1"/>
    </source>
</evidence>
<feature type="region of interest" description="Disordered" evidence="1">
    <location>
        <begin position="1"/>
        <end position="138"/>
    </location>
</feature>
<accession>A0A0J1B9S9</accession>
<dbReference type="EMBL" id="KQ087186">
    <property type="protein sequence ID" value="KLT44614.1"/>
    <property type="molecule type" value="Genomic_DNA"/>
</dbReference>
<keyword evidence="3" id="KW-1185">Reference proteome</keyword>
<feature type="compositionally biased region" description="Basic residues" evidence="1">
    <location>
        <begin position="347"/>
        <end position="370"/>
    </location>
</feature>
<reference evidence="2 3" key="1">
    <citation type="submission" date="2015-03" db="EMBL/GenBank/DDBJ databases">
        <title>Genomics and transcriptomics of the oil-accumulating basidiomycete yeast T. oleaginosus allow insights into substrate utilization and the diverse evolutionary trajectories of mating systems in fungi.</title>
        <authorList>
            <consortium name="DOE Joint Genome Institute"/>
            <person name="Kourist R."/>
            <person name="Kracht O."/>
            <person name="Bracharz F."/>
            <person name="Lipzen A."/>
            <person name="Nolan M."/>
            <person name="Ohm R."/>
            <person name="Grigoriev I."/>
            <person name="Sun S."/>
            <person name="Heitman J."/>
            <person name="Bruck T."/>
            <person name="Nowrousian M."/>
        </authorList>
    </citation>
    <scope>NUCLEOTIDE SEQUENCE [LARGE SCALE GENOMIC DNA]</scope>
    <source>
        <strain evidence="2 3">IBC0246</strain>
    </source>
</reference>
<evidence type="ECO:0000313" key="3">
    <source>
        <dbReference type="Proteomes" id="UP000053611"/>
    </source>
</evidence>
<feature type="region of interest" description="Disordered" evidence="1">
    <location>
        <begin position="195"/>
        <end position="370"/>
    </location>
</feature>
<dbReference type="AlphaFoldDB" id="A0A0J1B9S9"/>
<feature type="compositionally biased region" description="Low complexity" evidence="1">
    <location>
        <begin position="308"/>
        <end position="325"/>
    </location>
</feature>
<dbReference type="Proteomes" id="UP000053611">
    <property type="component" value="Unassembled WGS sequence"/>
</dbReference>
<dbReference type="GeneID" id="28982993"/>
<feature type="compositionally biased region" description="Basic and acidic residues" evidence="1">
    <location>
        <begin position="48"/>
        <end position="124"/>
    </location>
</feature>
<dbReference type="RefSeq" id="XP_018281105.1">
    <property type="nucleotide sequence ID" value="XM_018422390.1"/>
</dbReference>
<gene>
    <name evidence="2" type="ORF">CC85DRAFT_283548</name>
</gene>
<feature type="compositionally biased region" description="Acidic residues" evidence="1">
    <location>
        <begin position="203"/>
        <end position="216"/>
    </location>
</feature>